<dbReference type="PANTHER" id="PTHR42648:SF18">
    <property type="entry name" value="RETROTRANSPOSON, UNCLASSIFIED-LIKE PROTEIN"/>
    <property type="match status" value="1"/>
</dbReference>
<dbReference type="InterPro" id="IPR057670">
    <property type="entry name" value="SH3_retrovirus"/>
</dbReference>
<reference evidence="3" key="2">
    <citation type="submission" date="2022-01" db="EMBL/GenBank/DDBJ databases">
        <authorList>
            <person name="Yamashiro T."/>
            <person name="Shiraishi A."/>
            <person name="Satake H."/>
            <person name="Nakayama K."/>
        </authorList>
    </citation>
    <scope>NUCLEOTIDE SEQUENCE</scope>
</reference>
<accession>A0ABQ4ZXE6</accession>
<gene>
    <name evidence="3" type="ORF">Tco_0800505</name>
</gene>
<dbReference type="InterPro" id="IPR039537">
    <property type="entry name" value="Retrotran_Ty1/copia-like"/>
</dbReference>
<proteinExistence type="predicted"/>
<dbReference type="Proteomes" id="UP001151760">
    <property type="component" value="Unassembled WGS sequence"/>
</dbReference>
<dbReference type="Pfam" id="PF25597">
    <property type="entry name" value="SH3_retrovirus"/>
    <property type="match status" value="1"/>
</dbReference>
<protein>
    <submittedName>
        <fullName evidence="3">Retrovirus-related pol polyprotein from transposon TNT 1-94</fullName>
    </submittedName>
</protein>
<reference evidence="3" key="1">
    <citation type="journal article" date="2022" name="Int. J. Mol. Sci.">
        <title>Draft Genome of Tanacetum Coccineum: Genomic Comparison of Closely Related Tanacetum-Family Plants.</title>
        <authorList>
            <person name="Yamashiro T."/>
            <person name="Shiraishi A."/>
            <person name="Nakayama K."/>
            <person name="Satake H."/>
        </authorList>
    </citation>
    <scope>NUCLEOTIDE SEQUENCE</scope>
</reference>
<sequence>MAKNMMFKFFAVAQAKKETCFNSSMKDRARLWHRRYGHLSFNGLNLLQQKVMVRGLPQLGTSHARVCEDCLVGKQQRNLFPQESTWRASQVLELLHADICGPINPLSNSNKRSPTLAVRNICPEEAWSGFKPSVAYFKVFGSIAYVHIPDCKRIKLDDKSKKCVFIGVSEESKAYRLYDPVSKRIIVRRDVVFDEEASWDWEKSHKGSVYEL</sequence>
<dbReference type="PANTHER" id="PTHR42648">
    <property type="entry name" value="TRANSPOSASE, PUTATIVE-RELATED"/>
    <property type="match status" value="1"/>
</dbReference>
<dbReference type="Pfam" id="PF13976">
    <property type="entry name" value="gag_pre-integrs"/>
    <property type="match status" value="1"/>
</dbReference>
<evidence type="ECO:0000313" key="4">
    <source>
        <dbReference type="Proteomes" id="UP001151760"/>
    </source>
</evidence>
<evidence type="ECO:0000259" key="2">
    <source>
        <dbReference type="Pfam" id="PF25597"/>
    </source>
</evidence>
<comment type="caution">
    <text evidence="3">The sequence shown here is derived from an EMBL/GenBank/DDBJ whole genome shotgun (WGS) entry which is preliminary data.</text>
</comment>
<name>A0ABQ4ZXE6_9ASTR</name>
<keyword evidence="4" id="KW-1185">Reference proteome</keyword>
<dbReference type="InterPro" id="IPR025724">
    <property type="entry name" value="GAG-pre-integrase_dom"/>
</dbReference>
<dbReference type="EMBL" id="BQNB010011663">
    <property type="protein sequence ID" value="GJS93537.1"/>
    <property type="molecule type" value="Genomic_DNA"/>
</dbReference>
<feature type="domain" description="Retroviral polymerase SH3-like" evidence="2">
    <location>
        <begin position="142"/>
        <end position="204"/>
    </location>
</feature>
<evidence type="ECO:0000313" key="3">
    <source>
        <dbReference type="EMBL" id="GJS93537.1"/>
    </source>
</evidence>
<evidence type="ECO:0000259" key="1">
    <source>
        <dbReference type="Pfam" id="PF13976"/>
    </source>
</evidence>
<organism evidence="3 4">
    <name type="scientific">Tanacetum coccineum</name>
    <dbReference type="NCBI Taxonomy" id="301880"/>
    <lineage>
        <taxon>Eukaryota</taxon>
        <taxon>Viridiplantae</taxon>
        <taxon>Streptophyta</taxon>
        <taxon>Embryophyta</taxon>
        <taxon>Tracheophyta</taxon>
        <taxon>Spermatophyta</taxon>
        <taxon>Magnoliopsida</taxon>
        <taxon>eudicotyledons</taxon>
        <taxon>Gunneridae</taxon>
        <taxon>Pentapetalae</taxon>
        <taxon>asterids</taxon>
        <taxon>campanulids</taxon>
        <taxon>Asterales</taxon>
        <taxon>Asteraceae</taxon>
        <taxon>Asteroideae</taxon>
        <taxon>Anthemideae</taxon>
        <taxon>Anthemidinae</taxon>
        <taxon>Tanacetum</taxon>
    </lineage>
</organism>
<feature type="domain" description="GAG-pre-integrase" evidence="1">
    <location>
        <begin position="16"/>
        <end position="75"/>
    </location>
</feature>